<dbReference type="eggNOG" id="ENOG50331FE">
    <property type="taxonomic scope" value="Bacteria"/>
</dbReference>
<dbReference type="STRING" id="502025.Hoch_2594"/>
<evidence type="ECO:0000313" key="3">
    <source>
        <dbReference type="Proteomes" id="UP000001880"/>
    </source>
</evidence>
<name>D0LLV0_HALO1</name>
<feature type="region of interest" description="Disordered" evidence="1">
    <location>
        <begin position="1"/>
        <end position="23"/>
    </location>
</feature>
<protein>
    <submittedName>
        <fullName evidence="2">Uncharacterized protein</fullName>
    </submittedName>
</protein>
<accession>D0LLV0</accession>
<evidence type="ECO:0000313" key="2">
    <source>
        <dbReference type="EMBL" id="ACY15128.1"/>
    </source>
</evidence>
<gene>
    <name evidence="2" type="ordered locus">Hoch_2594</name>
</gene>
<organism evidence="2 3">
    <name type="scientific">Haliangium ochraceum (strain DSM 14365 / JCM 11303 / SMP-2)</name>
    <dbReference type="NCBI Taxonomy" id="502025"/>
    <lineage>
        <taxon>Bacteria</taxon>
        <taxon>Pseudomonadati</taxon>
        <taxon>Myxococcota</taxon>
        <taxon>Polyangia</taxon>
        <taxon>Haliangiales</taxon>
        <taxon>Kofleriaceae</taxon>
        <taxon>Haliangium</taxon>
    </lineage>
</organism>
<dbReference type="HOGENOM" id="CLU_137934_0_0_7"/>
<dbReference type="AlphaFoldDB" id="D0LLV0"/>
<dbReference type="KEGG" id="hoh:Hoch_2594"/>
<dbReference type="OrthoDB" id="7061943at2"/>
<reference evidence="2 3" key="1">
    <citation type="journal article" date="2010" name="Stand. Genomic Sci.">
        <title>Complete genome sequence of Haliangium ochraceum type strain (SMP-2).</title>
        <authorList>
            <consortium name="US DOE Joint Genome Institute (JGI-PGF)"/>
            <person name="Ivanova N."/>
            <person name="Daum C."/>
            <person name="Lang E."/>
            <person name="Abt B."/>
            <person name="Kopitz M."/>
            <person name="Saunders E."/>
            <person name="Lapidus A."/>
            <person name="Lucas S."/>
            <person name="Glavina Del Rio T."/>
            <person name="Nolan M."/>
            <person name="Tice H."/>
            <person name="Copeland A."/>
            <person name="Cheng J.F."/>
            <person name="Chen F."/>
            <person name="Bruce D."/>
            <person name="Goodwin L."/>
            <person name="Pitluck S."/>
            <person name="Mavromatis K."/>
            <person name="Pati A."/>
            <person name="Mikhailova N."/>
            <person name="Chen A."/>
            <person name="Palaniappan K."/>
            <person name="Land M."/>
            <person name="Hauser L."/>
            <person name="Chang Y.J."/>
            <person name="Jeffries C.D."/>
            <person name="Detter J.C."/>
            <person name="Brettin T."/>
            <person name="Rohde M."/>
            <person name="Goker M."/>
            <person name="Bristow J."/>
            <person name="Markowitz V."/>
            <person name="Eisen J.A."/>
            <person name="Hugenholtz P."/>
            <person name="Kyrpides N.C."/>
            <person name="Klenk H.P."/>
        </authorList>
    </citation>
    <scope>NUCLEOTIDE SEQUENCE [LARGE SCALE GENOMIC DNA]</scope>
    <source>
        <strain evidence="3">DSM 14365 / CIP 107738 / JCM 11303 / AJ 13395 / SMP-2</strain>
    </source>
</reference>
<dbReference type="EMBL" id="CP001804">
    <property type="protein sequence ID" value="ACY15128.1"/>
    <property type="molecule type" value="Genomic_DNA"/>
</dbReference>
<dbReference type="RefSeq" id="WP_012827736.1">
    <property type="nucleotide sequence ID" value="NC_013440.1"/>
</dbReference>
<dbReference type="Proteomes" id="UP000001880">
    <property type="component" value="Chromosome"/>
</dbReference>
<keyword evidence="3" id="KW-1185">Reference proteome</keyword>
<evidence type="ECO:0000256" key="1">
    <source>
        <dbReference type="SAM" id="MobiDB-lite"/>
    </source>
</evidence>
<proteinExistence type="predicted"/>
<sequence length="136" mass="15207">MQGAVQPGLKALQKRDRKKVQAQPADCVSDSVALDETYTREQPNESRWDYVVGVKEGEHSLVAIEVHPVTAGEVRSLIKKKAWAKKVMSRHLVHDKHIKRWVWVASGEVGLTKTSSEFRRLATAGIELAGRELTLP</sequence>